<sequence length="68" mass="7844">MPPRSPNSTHPIRTKEAIRERHIKILELWQEDGRTEGGRTPREIAEAVGLKHASNIYWHIDGRCKCLS</sequence>
<name>A0A0F9TK06_9ZZZZ</name>
<comment type="caution">
    <text evidence="1">The sequence shown here is derived from an EMBL/GenBank/DDBJ whole genome shotgun (WGS) entry which is preliminary data.</text>
</comment>
<organism evidence="1">
    <name type="scientific">marine sediment metagenome</name>
    <dbReference type="NCBI Taxonomy" id="412755"/>
    <lineage>
        <taxon>unclassified sequences</taxon>
        <taxon>metagenomes</taxon>
        <taxon>ecological metagenomes</taxon>
    </lineage>
</organism>
<evidence type="ECO:0000313" key="1">
    <source>
        <dbReference type="EMBL" id="KKN75247.1"/>
    </source>
</evidence>
<dbReference type="EMBL" id="LAZR01000313">
    <property type="protein sequence ID" value="KKN75247.1"/>
    <property type="molecule type" value="Genomic_DNA"/>
</dbReference>
<gene>
    <name evidence="1" type="ORF">LCGC14_0382460</name>
</gene>
<accession>A0A0F9TK06</accession>
<dbReference type="AlphaFoldDB" id="A0A0F9TK06"/>
<reference evidence="1" key="1">
    <citation type="journal article" date="2015" name="Nature">
        <title>Complex archaea that bridge the gap between prokaryotes and eukaryotes.</title>
        <authorList>
            <person name="Spang A."/>
            <person name="Saw J.H."/>
            <person name="Jorgensen S.L."/>
            <person name="Zaremba-Niedzwiedzka K."/>
            <person name="Martijn J."/>
            <person name="Lind A.E."/>
            <person name="van Eijk R."/>
            <person name="Schleper C."/>
            <person name="Guy L."/>
            <person name="Ettema T.J."/>
        </authorList>
    </citation>
    <scope>NUCLEOTIDE SEQUENCE</scope>
</reference>
<protein>
    <recommendedName>
        <fullName evidence="2">HTH tetR-type domain-containing protein</fullName>
    </recommendedName>
</protein>
<evidence type="ECO:0008006" key="2">
    <source>
        <dbReference type="Google" id="ProtNLM"/>
    </source>
</evidence>
<proteinExistence type="predicted"/>